<dbReference type="STRING" id="205920.ECH_1046"/>
<sequence>MCTNSYACQFDYLANDWIDYFVCINFNVTVFV</sequence>
<reference evidence="1 2" key="1">
    <citation type="journal article" date="2006" name="PLoS Genet.">
        <title>Comparative genomics of emerging human ehrlichiosis agents.</title>
        <authorList>
            <person name="Dunning Hotopp J.C."/>
            <person name="Lin M."/>
            <person name="Madupu R."/>
            <person name="Crabtree J."/>
            <person name="Angiuoli S.V."/>
            <person name="Eisen J.A."/>
            <person name="Seshadri R."/>
            <person name="Ren Q."/>
            <person name="Wu M."/>
            <person name="Utterback T.R."/>
            <person name="Smith S."/>
            <person name="Lewis M."/>
            <person name="Khouri H."/>
            <person name="Zhang C."/>
            <person name="Niu H."/>
            <person name="Lin Q."/>
            <person name="Ohashi N."/>
            <person name="Zhi N."/>
            <person name="Nelson W."/>
            <person name="Brinkac L.M."/>
            <person name="Dodson R.J."/>
            <person name="Rosovitz M.J."/>
            <person name="Sundaram J."/>
            <person name="Daugherty S.C."/>
            <person name="Davidsen T."/>
            <person name="Durkin A.S."/>
            <person name="Gwinn M."/>
            <person name="Haft D.H."/>
            <person name="Selengut J.D."/>
            <person name="Sullivan S.A."/>
            <person name="Zafar N."/>
            <person name="Zhou L."/>
            <person name="Benahmed F."/>
            <person name="Forberger H."/>
            <person name="Halpin R."/>
            <person name="Mulligan S."/>
            <person name="Robinson J."/>
            <person name="White O."/>
            <person name="Rikihisa Y."/>
            <person name="Tettelin H."/>
        </authorList>
    </citation>
    <scope>NUCLEOTIDE SEQUENCE [LARGE SCALE GENOMIC DNA]</scope>
    <source>
        <strain evidence="2">ATCC CRL-10679 / Arkansas</strain>
    </source>
</reference>
<organism evidence="1 2">
    <name type="scientific">Ehrlichia chaffeensis (strain ATCC CRL-10679 / Arkansas)</name>
    <dbReference type="NCBI Taxonomy" id="205920"/>
    <lineage>
        <taxon>Bacteria</taxon>
        <taxon>Pseudomonadati</taxon>
        <taxon>Pseudomonadota</taxon>
        <taxon>Alphaproteobacteria</taxon>
        <taxon>Rickettsiales</taxon>
        <taxon>Anaplasmataceae</taxon>
        <taxon>Ehrlichia</taxon>
    </lineage>
</organism>
<keyword evidence="2" id="KW-1185">Reference proteome</keyword>
<accession>Q2GFF2</accession>
<evidence type="ECO:0000313" key="1">
    <source>
        <dbReference type="EMBL" id="ABD44890.1"/>
    </source>
</evidence>
<evidence type="ECO:0000313" key="2">
    <source>
        <dbReference type="Proteomes" id="UP000008320"/>
    </source>
</evidence>
<proteinExistence type="predicted"/>
<dbReference type="KEGG" id="ech:ECH_1046"/>
<protein>
    <submittedName>
        <fullName evidence="1">Uncharacterized protein</fullName>
    </submittedName>
</protein>
<gene>
    <name evidence="1" type="ordered locus">ECH_1046</name>
</gene>
<dbReference type="EMBL" id="CP000236">
    <property type="protein sequence ID" value="ABD44890.1"/>
    <property type="molecule type" value="Genomic_DNA"/>
</dbReference>
<dbReference type="Proteomes" id="UP000008320">
    <property type="component" value="Chromosome"/>
</dbReference>
<dbReference type="AlphaFoldDB" id="Q2GFF2"/>
<name>Q2GFF2_EHRCR</name>
<dbReference type="HOGENOM" id="CLU_3389211_0_0_5"/>